<keyword evidence="2" id="KW-1185">Reference proteome</keyword>
<dbReference type="Gene3D" id="3.20.20.100">
    <property type="entry name" value="NADP-dependent oxidoreductase domain"/>
    <property type="match status" value="1"/>
</dbReference>
<protein>
    <recommendedName>
        <fullName evidence="3">NADP-dependent oxidoreductase domain-containing protein</fullName>
    </recommendedName>
</protein>
<gene>
    <name evidence="1" type="ORF">FIBSPDRAFT_869926</name>
</gene>
<dbReference type="Proteomes" id="UP000076532">
    <property type="component" value="Unassembled WGS sequence"/>
</dbReference>
<organism evidence="1 2">
    <name type="scientific">Athelia psychrophila</name>
    <dbReference type="NCBI Taxonomy" id="1759441"/>
    <lineage>
        <taxon>Eukaryota</taxon>
        <taxon>Fungi</taxon>
        <taxon>Dikarya</taxon>
        <taxon>Basidiomycota</taxon>
        <taxon>Agaricomycotina</taxon>
        <taxon>Agaricomycetes</taxon>
        <taxon>Agaricomycetidae</taxon>
        <taxon>Atheliales</taxon>
        <taxon>Atheliaceae</taxon>
        <taxon>Athelia</taxon>
    </lineage>
</organism>
<name>A0A166BM69_9AGAM</name>
<dbReference type="AlphaFoldDB" id="A0A166BM69"/>
<dbReference type="OrthoDB" id="37537at2759"/>
<evidence type="ECO:0000313" key="2">
    <source>
        <dbReference type="Proteomes" id="UP000076532"/>
    </source>
</evidence>
<evidence type="ECO:0008006" key="3">
    <source>
        <dbReference type="Google" id="ProtNLM"/>
    </source>
</evidence>
<proteinExistence type="predicted"/>
<reference evidence="1 2" key="1">
    <citation type="journal article" date="2016" name="Mol. Biol. Evol.">
        <title>Comparative Genomics of Early-Diverging Mushroom-Forming Fungi Provides Insights into the Origins of Lignocellulose Decay Capabilities.</title>
        <authorList>
            <person name="Nagy L.G."/>
            <person name="Riley R."/>
            <person name="Tritt A."/>
            <person name="Adam C."/>
            <person name="Daum C."/>
            <person name="Floudas D."/>
            <person name="Sun H."/>
            <person name="Yadav J.S."/>
            <person name="Pangilinan J."/>
            <person name="Larsson K.H."/>
            <person name="Matsuura K."/>
            <person name="Barry K."/>
            <person name="Labutti K."/>
            <person name="Kuo R."/>
            <person name="Ohm R.A."/>
            <person name="Bhattacharya S.S."/>
            <person name="Shirouzu T."/>
            <person name="Yoshinaga Y."/>
            <person name="Martin F.M."/>
            <person name="Grigoriev I.V."/>
            <person name="Hibbett D.S."/>
        </authorList>
    </citation>
    <scope>NUCLEOTIDE SEQUENCE [LARGE SCALE GENOMIC DNA]</scope>
    <source>
        <strain evidence="1 2">CBS 109695</strain>
    </source>
</reference>
<dbReference type="InterPro" id="IPR036812">
    <property type="entry name" value="NAD(P)_OxRdtase_dom_sf"/>
</dbReference>
<evidence type="ECO:0000313" key="1">
    <source>
        <dbReference type="EMBL" id="KZP12788.1"/>
    </source>
</evidence>
<accession>A0A166BM69</accession>
<dbReference type="EMBL" id="KV417642">
    <property type="protein sequence ID" value="KZP12788.1"/>
    <property type="molecule type" value="Genomic_DNA"/>
</dbReference>
<sequence length="61" mass="7095">MLSKRTQPESRLYGEIKQTNEERSALLDAVYANDCKFVDTAYLYGESEDRLGQWCIPIQSY</sequence>
<dbReference type="SUPFAM" id="SSF51430">
    <property type="entry name" value="NAD(P)-linked oxidoreductase"/>
    <property type="match status" value="1"/>
</dbReference>